<evidence type="ECO:0000313" key="10">
    <source>
        <dbReference type="Proteomes" id="UP000245119"/>
    </source>
</evidence>
<dbReference type="InterPro" id="IPR016024">
    <property type="entry name" value="ARM-type_fold"/>
</dbReference>
<dbReference type="SUPFAM" id="SSF48371">
    <property type="entry name" value="ARM repeat"/>
    <property type="match status" value="1"/>
</dbReference>
<dbReference type="GO" id="GO:0005049">
    <property type="term" value="F:nuclear export signal receptor activity"/>
    <property type="evidence" value="ECO:0007669"/>
    <property type="project" value="InterPro"/>
</dbReference>
<evidence type="ECO:0000313" key="9">
    <source>
        <dbReference type="EMBL" id="PVD37542.1"/>
    </source>
</evidence>
<dbReference type="Proteomes" id="UP000245119">
    <property type="component" value="Linkage Group LG1"/>
</dbReference>
<proteinExistence type="inferred from homology"/>
<feature type="domain" description="Exportin-1/Importin-beta-like" evidence="8">
    <location>
        <begin position="19"/>
        <end position="211"/>
    </location>
</feature>
<dbReference type="AlphaFoldDB" id="A0A2T7PVU3"/>
<evidence type="ECO:0000256" key="1">
    <source>
        <dbReference type="ARBA" id="ARBA00004123"/>
    </source>
</evidence>
<dbReference type="EMBL" id="PZQS01000001">
    <property type="protein sequence ID" value="PVD37542.1"/>
    <property type="molecule type" value="Genomic_DNA"/>
</dbReference>
<evidence type="ECO:0000256" key="6">
    <source>
        <dbReference type="ARBA" id="ARBA00022927"/>
    </source>
</evidence>
<dbReference type="InterPro" id="IPR013598">
    <property type="entry name" value="Exportin-1/Importin-b-like"/>
</dbReference>
<sequence>MEIRNSLNQYLLAHHTAVPTYIRNKLVKLVVDIGRLDWPHFYPDFLPSILQLVQHPDTALLGVILLHTVSEELAAPREDLSMARREELHRLLLAQVPIILHHLNNLLESVLEKHRHLVAATPPPSPTQGESKSSRHASLLLFSSSPIRSDTLLSSMFRSPGRGAHMEALPPLDEASQQLSAATLTCLAHYFTWTPLSTTLTPQLLSTIFHFAAFGCEGKASHSSSGGTNTTGAYSTQTPYLGVLSMNCINELLSKNCVPQEFEDFLLQMFQQTFNLLQKLTKESSTNSSGNRLEELDEDYMERFTDFLRLFVGVHLRRFESNPTFPVLEFLALMFKYTFRQPNTDGFFRCLDIWVTFLDYLSTRLQERSADKVSILGRYKEALTSLVSNILQKLLFRFNQSQLEELDDDTLDDNSETEWQHFLCQCLEVVAKVAELFTAETFQLIWEPTQEHVDIYFGLEKYITNGVQGRRLTITAENDCRRLHCTLRDLSSLIQAVGRLADHFIGERFADRYSNARMLVERLVQVVSYGSKVKLFEVSTTTESVLQQDFVQVHAQALAAIKAYAPWLEQLYSESVRTNQERDKFYNMIVTLIESLSPLINKQVPERVVHSAVHLLLSITTTVRPPFLLRLPAVQTLYTAASQGACQGLSIEVQLLLYRSLSDYLLLPWPSLAEGEQDWTSRATHHQTFTNELAKNFVALKGSLDLATDKQLQERAKSVIRKAMRVCQDWIESVAGEVVRTKQLLYQSLTPVIETTLGIFPIYLSQTDIVDDIMSFFLALFQGLRVQMGVPFTEQTIHTFISLFSREQLLETIQQETGVAFRVIEKFLKILELIVVEPGSAFKAFLPQVISICMEQIYPIISPRQSPDIKNVLYELLHTLVANNWRYFFPGNVLSALQKLEETVEHSSEFTAIFQAYGQSFLQPDIAIFRQNLESLNSLDFKWKLYSKAIFRETMLWQFLTVLLQVLVHKSHDLLQEEVVITVYNMAAVDFDTFYAKFLPHFLTNFDGLDDNQKHVLVQNFKIEKDLPSFTQSVHRFTNDMRYYRQINSSLPAGSVTF</sequence>
<comment type="caution">
    <text evidence="9">The sequence shown here is derived from an EMBL/GenBank/DDBJ whole genome shotgun (WGS) entry which is preliminary data.</text>
</comment>
<evidence type="ECO:0000256" key="2">
    <source>
        <dbReference type="ARBA" id="ARBA00004496"/>
    </source>
</evidence>
<evidence type="ECO:0000259" key="8">
    <source>
        <dbReference type="Pfam" id="PF08389"/>
    </source>
</evidence>
<dbReference type="GO" id="GO:0006611">
    <property type="term" value="P:protein export from nucleus"/>
    <property type="evidence" value="ECO:0007669"/>
    <property type="project" value="InterPro"/>
</dbReference>
<dbReference type="PANTHER" id="PTHR21452">
    <property type="entry name" value="EXPORTIN-6"/>
    <property type="match status" value="1"/>
</dbReference>
<dbReference type="InterPro" id="IPR040016">
    <property type="entry name" value="XPO6"/>
</dbReference>
<dbReference type="PANTHER" id="PTHR21452:SF4">
    <property type="entry name" value="EXPORTIN-6"/>
    <property type="match status" value="1"/>
</dbReference>
<protein>
    <recommendedName>
        <fullName evidence="8">Exportin-1/Importin-beta-like domain-containing protein</fullName>
    </recommendedName>
</protein>
<keyword evidence="7" id="KW-0539">Nucleus</keyword>
<accession>A0A2T7PVU3</accession>
<organism evidence="9 10">
    <name type="scientific">Pomacea canaliculata</name>
    <name type="common">Golden apple snail</name>
    <dbReference type="NCBI Taxonomy" id="400727"/>
    <lineage>
        <taxon>Eukaryota</taxon>
        <taxon>Metazoa</taxon>
        <taxon>Spiralia</taxon>
        <taxon>Lophotrochozoa</taxon>
        <taxon>Mollusca</taxon>
        <taxon>Gastropoda</taxon>
        <taxon>Caenogastropoda</taxon>
        <taxon>Architaenioglossa</taxon>
        <taxon>Ampullarioidea</taxon>
        <taxon>Ampullariidae</taxon>
        <taxon>Pomacea</taxon>
    </lineage>
</organism>
<keyword evidence="4" id="KW-0813">Transport</keyword>
<gene>
    <name evidence="9" type="ORF">C0Q70_00136</name>
</gene>
<evidence type="ECO:0000256" key="4">
    <source>
        <dbReference type="ARBA" id="ARBA00022448"/>
    </source>
</evidence>
<reference evidence="9 10" key="1">
    <citation type="submission" date="2018-04" db="EMBL/GenBank/DDBJ databases">
        <title>The genome of golden apple snail Pomacea canaliculata provides insight into stress tolerance and invasive adaptation.</title>
        <authorList>
            <person name="Liu C."/>
            <person name="Liu B."/>
            <person name="Ren Y."/>
            <person name="Zhang Y."/>
            <person name="Wang H."/>
            <person name="Li S."/>
            <person name="Jiang F."/>
            <person name="Yin L."/>
            <person name="Zhang G."/>
            <person name="Qian W."/>
            <person name="Fan W."/>
        </authorList>
    </citation>
    <scope>NUCLEOTIDE SEQUENCE [LARGE SCALE GENOMIC DNA]</scope>
    <source>
        <strain evidence="9">SZHN2017</strain>
        <tissue evidence="9">Muscle</tissue>
    </source>
</reference>
<name>A0A2T7PVU3_POMCA</name>
<dbReference type="Pfam" id="PF08389">
    <property type="entry name" value="Xpo1"/>
    <property type="match status" value="1"/>
</dbReference>
<dbReference type="InterPro" id="IPR011989">
    <property type="entry name" value="ARM-like"/>
</dbReference>
<evidence type="ECO:0000256" key="3">
    <source>
        <dbReference type="ARBA" id="ARBA00009466"/>
    </source>
</evidence>
<comment type="similarity">
    <text evidence="3">Belongs to the exportin family.</text>
</comment>
<dbReference type="OrthoDB" id="10261013at2759"/>
<comment type="subcellular location">
    <subcellularLocation>
        <location evidence="2">Cytoplasm</location>
    </subcellularLocation>
    <subcellularLocation>
        <location evidence="1">Nucleus</location>
    </subcellularLocation>
</comment>
<dbReference type="GO" id="GO:0005634">
    <property type="term" value="C:nucleus"/>
    <property type="evidence" value="ECO:0007669"/>
    <property type="project" value="UniProtKB-SubCell"/>
</dbReference>
<keyword evidence="5" id="KW-0963">Cytoplasm</keyword>
<keyword evidence="6" id="KW-0653">Protein transport</keyword>
<evidence type="ECO:0000256" key="7">
    <source>
        <dbReference type="ARBA" id="ARBA00023242"/>
    </source>
</evidence>
<keyword evidence="10" id="KW-1185">Reference proteome</keyword>
<dbReference type="STRING" id="400727.A0A2T7PVU3"/>
<dbReference type="GO" id="GO:0005737">
    <property type="term" value="C:cytoplasm"/>
    <property type="evidence" value="ECO:0007669"/>
    <property type="project" value="UniProtKB-SubCell"/>
</dbReference>
<evidence type="ECO:0000256" key="5">
    <source>
        <dbReference type="ARBA" id="ARBA00022490"/>
    </source>
</evidence>
<dbReference type="Gene3D" id="1.25.10.10">
    <property type="entry name" value="Leucine-rich Repeat Variant"/>
    <property type="match status" value="1"/>
</dbReference>